<keyword evidence="2" id="KW-1185">Reference proteome</keyword>
<evidence type="ECO:0000313" key="1">
    <source>
        <dbReference type="EMBL" id="GEQ13541.1"/>
    </source>
</evidence>
<dbReference type="AlphaFoldDB" id="A0A512T038"/>
<dbReference type="RefSeq" id="WP_147063903.1">
    <property type="nucleotide sequence ID" value="NZ_BAABDN010000001.1"/>
</dbReference>
<sequence length="120" mass="13247">MEMREGTRVTVSGGYDFEPTWLAGREGVAGAVLKWIPGRNEERACVVLLDEPLTATGDVRGGREERTGSHIVLALRYAGQVWEEEATVHIELCESEPVNAAWSSREAGAWVESHATYRMS</sequence>
<accession>A0A512T038</accession>
<proteinExistence type="predicted"/>
<organism evidence="1 2">
    <name type="scientific">Knoellia locipacati</name>
    <dbReference type="NCBI Taxonomy" id="882824"/>
    <lineage>
        <taxon>Bacteria</taxon>
        <taxon>Bacillati</taxon>
        <taxon>Actinomycetota</taxon>
        <taxon>Actinomycetes</taxon>
        <taxon>Micrococcales</taxon>
        <taxon>Intrasporangiaceae</taxon>
        <taxon>Knoellia</taxon>
    </lineage>
</organism>
<gene>
    <name evidence="1" type="ORF">KLO01_15880</name>
</gene>
<dbReference type="Proteomes" id="UP000321793">
    <property type="component" value="Unassembled WGS sequence"/>
</dbReference>
<comment type="caution">
    <text evidence="1">The sequence shown here is derived from an EMBL/GenBank/DDBJ whole genome shotgun (WGS) entry which is preliminary data.</text>
</comment>
<name>A0A512T038_9MICO</name>
<dbReference type="OrthoDB" id="5190175at2"/>
<dbReference type="EMBL" id="BKBA01000006">
    <property type="protein sequence ID" value="GEQ13541.1"/>
    <property type="molecule type" value="Genomic_DNA"/>
</dbReference>
<reference evidence="1 2" key="1">
    <citation type="submission" date="2019-07" db="EMBL/GenBank/DDBJ databases">
        <title>Whole genome shotgun sequence of Knoellia locipacati NBRC 109775.</title>
        <authorList>
            <person name="Hosoyama A."/>
            <person name="Uohara A."/>
            <person name="Ohji S."/>
            <person name="Ichikawa N."/>
        </authorList>
    </citation>
    <scope>NUCLEOTIDE SEQUENCE [LARGE SCALE GENOMIC DNA]</scope>
    <source>
        <strain evidence="1 2">NBRC 109775</strain>
    </source>
</reference>
<evidence type="ECO:0000313" key="2">
    <source>
        <dbReference type="Proteomes" id="UP000321793"/>
    </source>
</evidence>
<protein>
    <submittedName>
        <fullName evidence="1">Uncharacterized protein</fullName>
    </submittedName>
</protein>